<comment type="caution">
    <text evidence="4">The sequence shown here is derived from an EMBL/GenBank/DDBJ whole genome shotgun (WGS) entry which is preliminary data.</text>
</comment>
<evidence type="ECO:0000256" key="1">
    <source>
        <dbReference type="ARBA" id="ARBA00004442"/>
    </source>
</evidence>
<dbReference type="RefSeq" id="WP_206578803.1">
    <property type="nucleotide sequence ID" value="NZ_JAFKCT010000005.1"/>
</dbReference>
<dbReference type="EMBL" id="JAFKCT010000005">
    <property type="protein sequence ID" value="MBN7812032.1"/>
    <property type="molecule type" value="Genomic_DNA"/>
</dbReference>
<keyword evidence="3" id="KW-0998">Cell outer membrane</keyword>
<sequence>MNRLTLYTFIVGAIACGITPLSAQDQQQKRGEVQDQEFVIRKDRVLTVPTQPRAYERMPALPQPKGLGDFSYAVTPFFLNLPALKLQPTALEKNYRQDKVDLYPGYVRAGYGNFASPLLEGRYMSINADPLNYALKFQHQSFGKGPVEAEQSAESHTVFGADGSYFGELFEVFGGLEWGQNKYSFYGVDPVNFENPDSPFETANNVLNHVQVKAGVRDIEKTGPFSYEGQLSFRNFKDSYAVKENEVGIQAGGKFRTESDWSGKVDLAYFHTNPNDVNYQEKRNYFSIRPRISYDYEAFRFTAGLNLVSENDSLADKDSDFHIFPVLQASYQFADEFGFFASFSGDVQRNTYFSFVNENPYLGPSEQLLNTINNYQIEGGVEGQFQEAFHYRAGVKVSRFNQLHFFANSLTDTARFEIVYDDKSTVANINAELGFKLSEFYSLGSRLDLYQYELNTQQEAWHRPVWELRINNQVTPVERLVVQANLNFMGGVKARGEAIPTADLIPVPSGFYEVETLKTIADLQLKASYGITDRIGIFAEGNNILNGNNARWLNYPVRGIQLIGGASFKF</sequence>
<dbReference type="InterPro" id="IPR036942">
    <property type="entry name" value="Beta-barrel_TonB_sf"/>
</dbReference>
<keyword evidence="2" id="KW-0472">Membrane</keyword>
<gene>
    <name evidence="4" type="ORF">J0A68_13855</name>
</gene>
<comment type="subcellular location">
    <subcellularLocation>
        <location evidence="1">Cell outer membrane</location>
    </subcellularLocation>
</comment>
<keyword evidence="5" id="KW-1185">Reference proteome</keyword>
<keyword evidence="4" id="KW-0675">Receptor</keyword>
<evidence type="ECO:0000313" key="4">
    <source>
        <dbReference type="EMBL" id="MBN7812032.1"/>
    </source>
</evidence>
<evidence type="ECO:0000256" key="3">
    <source>
        <dbReference type="ARBA" id="ARBA00023237"/>
    </source>
</evidence>
<organism evidence="4 5">
    <name type="scientific">Algoriphagus oliviformis</name>
    <dbReference type="NCBI Taxonomy" id="2811231"/>
    <lineage>
        <taxon>Bacteria</taxon>
        <taxon>Pseudomonadati</taxon>
        <taxon>Bacteroidota</taxon>
        <taxon>Cytophagia</taxon>
        <taxon>Cytophagales</taxon>
        <taxon>Cyclobacteriaceae</taxon>
        <taxon>Algoriphagus</taxon>
    </lineage>
</organism>
<reference evidence="4 5" key="1">
    <citation type="submission" date="2021-03" db="EMBL/GenBank/DDBJ databases">
        <title>novel species isolated from a fishpond in China.</title>
        <authorList>
            <person name="Lu H."/>
            <person name="Cai Z."/>
        </authorList>
    </citation>
    <scope>NUCLEOTIDE SEQUENCE [LARGE SCALE GENOMIC DNA]</scope>
    <source>
        <strain evidence="4 5">H41</strain>
    </source>
</reference>
<protein>
    <submittedName>
        <fullName evidence="4">TonB-dependent receptor</fullName>
    </submittedName>
</protein>
<dbReference type="Gene3D" id="2.40.170.20">
    <property type="entry name" value="TonB-dependent receptor, beta-barrel domain"/>
    <property type="match status" value="1"/>
</dbReference>
<dbReference type="SUPFAM" id="SSF56935">
    <property type="entry name" value="Porins"/>
    <property type="match status" value="1"/>
</dbReference>
<dbReference type="Proteomes" id="UP000664317">
    <property type="component" value="Unassembled WGS sequence"/>
</dbReference>
<dbReference type="PROSITE" id="PS51257">
    <property type="entry name" value="PROKAR_LIPOPROTEIN"/>
    <property type="match status" value="1"/>
</dbReference>
<name>A0ABS3C4I3_9BACT</name>
<proteinExistence type="predicted"/>
<accession>A0ABS3C4I3</accession>
<evidence type="ECO:0000256" key="2">
    <source>
        <dbReference type="ARBA" id="ARBA00023136"/>
    </source>
</evidence>
<evidence type="ECO:0000313" key="5">
    <source>
        <dbReference type="Proteomes" id="UP000664317"/>
    </source>
</evidence>